<dbReference type="EC" id="2.7.7.41" evidence="6 18"/>
<keyword evidence="12 18" id="KW-0548">Nucleotidyltransferase</keyword>
<evidence type="ECO:0000256" key="12">
    <source>
        <dbReference type="ARBA" id="ARBA00022695"/>
    </source>
</evidence>
<name>A0AAU9CRI6_9BACT</name>
<comment type="pathway">
    <text evidence="3 18">Phospholipid metabolism; CDP-diacylglycerol biosynthesis; CDP-diacylglycerol from sn-glycerol 3-phosphate: step 3/3.</text>
</comment>
<protein>
    <recommendedName>
        <fullName evidence="7 18">Phosphatidate cytidylyltransferase</fullName>
        <ecNumber evidence="6 18">2.7.7.41</ecNumber>
    </recommendedName>
</protein>
<keyword evidence="15 19" id="KW-0472">Membrane</keyword>
<accession>A0AAU9CRI6</accession>
<proteinExistence type="inferred from homology"/>
<dbReference type="GO" id="GO:0005886">
    <property type="term" value="C:plasma membrane"/>
    <property type="evidence" value="ECO:0007669"/>
    <property type="project" value="UniProtKB-SubCell"/>
</dbReference>
<dbReference type="PANTHER" id="PTHR46382">
    <property type="entry name" value="PHOSPHATIDATE CYTIDYLYLTRANSFERASE"/>
    <property type="match status" value="1"/>
</dbReference>
<evidence type="ECO:0000256" key="19">
    <source>
        <dbReference type="SAM" id="Phobius"/>
    </source>
</evidence>
<dbReference type="EMBL" id="AP025314">
    <property type="protein sequence ID" value="BDD07987.1"/>
    <property type="molecule type" value="Genomic_DNA"/>
</dbReference>
<evidence type="ECO:0000256" key="11">
    <source>
        <dbReference type="ARBA" id="ARBA00022692"/>
    </source>
</evidence>
<evidence type="ECO:0000256" key="1">
    <source>
        <dbReference type="ARBA" id="ARBA00001698"/>
    </source>
</evidence>
<comment type="pathway">
    <text evidence="4">Lipid metabolism.</text>
</comment>
<evidence type="ECO:0000256" key="8">
    <source>
        <dbReference type="ARBA" id="ARBA00022475"/>
    </source>
</evidence>
<comment type="catalytic activity">
    <reaction evidence="1 18">
        <text>a 1,2-diacyl-sn-glycero-3-phosphate + CTP + H(+) = a CDP-1,2-diacyl-sn-glycerol + diphosphate</text>
        <dbReference type="Rhea" id="RHEA:16229"/>
        <dbReference type="ChEBI" id="CHEBI:15378"/>
        <dbReference type="ChEBI" id="CHEBI:33019"/>
        <dbReference type="ChEBI" id="CHEBI:37563"/>
        <dbReference type="ChEBI" id="CHEBI:58332"/>
        <dbReference type="ChEBI" id="CHEBI:58608"/>
        <dbReference type="EC" id="2.7.7.41"/>
    </reaction>
</comment>
<evidence type="ECO:0000256" key="3">
    <source>
        <dbReference type="ARBA" id="ARBA00005119"/>
    </source>
</evidence>
<feature type="transmembrane region" description="Helical" evidence="19">
    <location>
        <begin position="12"/>
        <end position="42"/>
    </location>
</feature>
<evidence type="ECO:0000256" key="10">
    <source>
        <dbReference type="ARBA" id="ARBA00022679"/>
    </source>
</evidence>
<dbReference type="PANTHER" id="PTHR46382:SF1">
    <property type="entry name" value="PHOSPHATIDATE CYTIDYLYLTRANSFERASE"/>
    <property type="match status" value="1"/>
</dbReference>
<evidence type="ECO:0000256" key="5">
    <source>
        <dbReference type="ARBA" id="ARBA00010185"/>
    </source>
</evidence>
<keyword evidence="9" id="KW-0444">Lipid biosynthesis</keyword>
<evidence type="ECO:0000256" key="13">
    <source>
        <dbReference type="ARBA" id="ARBA00022989"/>
    </source>
</evidence>
<evidence type="ECO:0000256" key="6">
    <source>
        <dbReference type="ARBA" id="ARBA00012487"/>
    </source>
</evidence>
<evidence type="ECO:0000256" key="7">
    <source>
        <dbReference type="ARBA" id="ARBA00019373"/>
    </source>
</evidence>
<evidence type="ECO:0000313" key="21">
    <source>
        <dbReference type="Proteomes" id="UP001348817"/>
    </source>
</evidence>
<evidence type="ECO:0000256" key="2">
    <source>
        <dbReference type="ARBA" id="ARBA00004651"/>
    </source>
</evidence>
<keyword evidence="16" id="KW-0594">Phospholipid biosynthesis</keyword>
<keyword evidence="11 18" id="KW-0812">Transmembrane</keyword>
<feature type="transmembrane region" description="Helical" evidence="19">
    <location>
        <begin position="210"/>
        <end position="229"/>
    </location>
</feature>
<comment type="subcellular location">
    <subcellularLocation>
        <location evidence="2">Cell membrane</location>
        <topology evidence="2">Multi-pass membrane protein</topology>
    </subcellularLocation>
</comment>
<keyword evidence="14" id="KW-0443">Lipid metabolism</keyword>
<feature type="transmembrane region" description="Helical" evidence="19">
    <location>
        <begin position="63"/>
        <end position="82"/>
    </location>
</feature>
<evidence type="ECO:0000256" key="17">
    <source>
        <dbReference type="ARBA" id="ARBA00023264"/>
    </source>
</evidence>
<evidence type="ECO:0000256" key="16">
    <source>
        <dbReference type="ARBA" id="ARBA00023209"/>
    </source>
</evidence>
<keyword evidence="17" id="KW-1208">Phospholipid metabolism</keyword>
<dbReference type="Proteomes" id="UP001348817">
    <property type="component" value="Chromosome"/>
</dbReference>
<keyword evidence="8" id="KW-1003">Cell membrane</keyword>
<dbReference type="KEGG" id="fax:FUAX_04190"/>
<dbReference type="GO" id="GO:0004605">
    <property type="term" value="F:phosphatidate cytidylyltransferase activity"/>
    <property type="evidence" value="ECO:0007669"/>
    <property type="project" value="UniProtKB-EC"/>
</dbReference>
<reference evidence="20 21" key="1">
    <citation type="submission" date="2021-12" db="EMBL/GenBank/DDBJ databases">
        <title>Genome sequencing of bacteria with rrn-lacking chromosome and rrn-plasmid.</title>
        <authorList>
            <person name="Anda M."/>
            <person name="Iwasaki W."/>
        </authorList>
    </citation>
    <scope>NUCLEOTIDE SEQUENCE [LARGE SCALE GENOMIC DNA]</scope>
    <source>
        <strain evidence="20 21">DSM 100852</strain>
    </source>
</reference>
<sequence>MLSKYSNMTQRTVAGLIGILVILGAIFWSAWSFFFLFLFICVMAQQEFYKLAGIDGQVPLKTYGTFCGAVLFASTFLVSKGIIPDKSYYLIFPLMSVTYLVKLYTKGEKKPFTNIAYNFTGILYVALPFALLNIAAFQTGEYSHQVIIGVLFLLWASDTGAYFAGVNFGKRKLFVRVSPKKSWEGFFGGAILSLVTSYVVSLYFKELSSVEWLGMSVIIIIAGTYGDLIESLLKRSVSIKDSASTIPGHGGFLDRFDGLLFASPWIVAYLKFVCA</sequence>
<dbReference type="Pfam" id="PF01148">
    <property type="entry name" value="CTP_transf_1"/>
    <property type="match status" value="1"/>
</dbReference>
<keyword evidence="10 18" id="KW-0808">Transferase</keyword>
<evidence type="ECO:0000256" key="9">
    <source>
        <dbReference type="ARBA" id="ARBA00022516"/>
    </source>
</evidence>
<dbReference type="RefSeq" id="WP_338393278.1">
    <property type="nucleotide sequence ID" value="NZ_AP025314.1"/>
</dbReference>
<keyword evidence="21" id="KW-1185">Reference proteome</keyword>
<evidence type="ECO:0000256" key="14">
    <source>
        <dbReference type="ARBA" id="ARBA00023098"/>
    </source>
</evidence>
<feature type="transmembrane region" description="Helical" evidence="19">
    <location>
        <begin position="116"/>
        <end position="136"/>
    </location>
</feature>
<organism evidence="20 21">
    <name type="scientific">Fulvitalea axinellae</name>
    <dbReference type="NCBI Taxonomy" id="1182444"/>
    <lineage>
        <taxon>Bacteria</taxon>
        <taxon>Pseudomonadati</taxon>
        <taxon>Bacteroidota</taxon>
        <taxon>Cytophagia</taxon>
        <taxon>Cytophagales</taxon>
        <taxon>Persicobacteraceae</taxon>
        <taxon>Fulvitalea</taxon>
    </lineage>
</organism>
<gene>
    <name evidence="20" type="ORF">FUAX_04190</name>
</gene>
<keyword evidence="13 19" id="KW-1133">Transmembrane helix</keyword>
<dbReference type="GO" id="GO:0016024">
    <property type="term" value="P:CDP-diacylglycerol biosynthetic process"/>
    <property type="evidence" value="ECO:0007669"/>
    <property type="project" value="TreeGrafter"/>
</dbReference>
<feature type="transmembrane region" description="Helical" evidence="19">
    <location>
        <begin position="185"/>
        <end position="204"/>
    </location>
</feature>
<evidence type="ECO:0000256" key="4">
    <source>
        <dbReference type="ARBA" id="ARBA00005189"/>
    </source>
</evidence>
<dbReference type="AlphaFoldDB" id="A0AAU9CRI6"/>
<dbReference type="PROSITE" id="PS01315">
    <property type="entry name" value="CDS"/>
    <property type="match status" value="1"/>
</dbReference>
<evidence type="ECO:0000256" key="18">
    <source>
        <dbReference type="RuleBase" id="RU003938"/>
    </source>
</evidence>
<feature type="transmembrane region" description="Helical" evidence="19">
    <location>
        <begin position="142"/>
        <end position="164"/>
    </location>
</feature>
<evidence type="ECO:0000313" key="20">
    <source>
        <dbReference type="EMBL" id="BDD07987.1"/>
    </source>
</evidence>
<comment type="similarity">
    <text evidence="5 18">Belongs to the CDS family.</text>
</comment>
<evidence type="ECO:0000256" key="15">
    <source>
        <dbReference type="ARBA" id="ARBA00023136"/>
    </source>
</evidence>
<dbReference type="InterPro" id="IPR000374">
    <property type="entry name" value="PC_trans"/>
</dbReference>